<evidence type="ECO:0000259" key="2">
    <source>
        <dbReference type="Pfam" id="PF13391"/>
    </source>
</evidence>
<accession>A0A0D2PI50</accession>
<proteinExistence type="predicted"/>
<feature type="region of interest" description="Disordered" evidence="1">
    <location>
        <begin position="1"/>
        <end position="20"/>
    </location>
</feature>
<evidence type="ECO:0000256" key="1">
    <source>
        <dbReference type="SAM" id="MobiDB-lite"/>
    </source>
</evidence>
<dbReference type="Proteomes" id="UP000054270">
    <property type="component" value="Unassembled WGS sequence"/>
</dbReference>
<feature type="domain" description="HNH nuclease" evidence="2">
    <location>
        <begin position="96"/>
        <end position="196"/>
    </location>
</feature>
<evidence type="ECO:0000313" key="4">
    <source>
        <dbReference type="Proteomes" id="UP000054270"/>
    </source>
</evidence>
<dbReference type="Pfam" id="PF13391">
    <property type="entry name" value="HNH_2"/>
    <property type="match status" value="1"/>
</dbReference>
<dbReference type="STRING" id="945553.A0A0D2PI50"/>
<name>A0A0D2PI50_HYPSF</name>
<dbReference type="AlphaFoldDB" id="A0A0D2PI50"/>
<keyword evidence="4" id="KW-1185">Reference proteome</keyword>
<reference evidence="4" key="1">
    <citation type="submission" date="2014-04" db="EMBL/GenBank/DDBJ databases">
        <title>Evolutionary Origins and Diversification of the Mycorrhizal Mutualists.</title>
        <authorList>
            <consortium name="DOE Joint Genome Institute"/>
            <consortium name="Mycorrhizal Genomics Consortium"/>
            <person name="Kohler A."/>
            <person name="Kuo A."/>
            <person name="Nagy L.G."/>
            <person name="Floudas D."/>
            <person name="Copeland A."/>
            <person name="Barry K.W."/>
            <person name="Cichocki N."/>
            <person name="Veneault-Fourrey C."/>
            <person name="LaButti K."/>
            <person name="Lindquist E.A."/>
            <person name="Lipzen A."/>
            <person name="Lundell T."/>
            <person name="Morin E."/>
            <person name="Murat C."/>
            <person name="Riley R."/>
            <person name="Ohm R."/>
            <person name="Sun H."/>
            <person name="Tunlid A."/>
            <person name="Henrissat B."/>
            <person name="Grigoriev I.V."/>
            <person name="Hibbett D.S."/>
            <person name="Martin F."/>
        </authorList>
    </citation>
    <scope>NUCLEOTIDE SEQUENCE [LARGE SCALE GENOMIC DNA]</scope>
    <source>
        <strain evidence="4">FD-334 SS-4</strain>
    </source>
</reference>
<dbReference type="EMBL" id="KN817522">
    <property type="protein sequence ID" value="KJA28146.1"/>
    <property type="molecule type" value="Genomic_DNA"/>
</dbReference>
<protein>
    <recommendedName>
        <fullName evidence="2">HNH nuclease domain-containing protein</fullName>
    </recommendedName>
</protein>
<dbReference type="InterPro" id="IPR003615">
    <property type="entry name" value="HNH_nuc"/>
</dbReference>
<sequence>MATPNDLSPRALPRNSYNRSAQAPLHDAYEDCLMMEASASGEVVAREIVACHANFDRMRSLSRFYIDHLTRLYVEPAPTSHQAAKKSALRRDGYSCVVTGRPDRTSVQSMQPADLQKYKLDDNSVYTSTNHCHIFPPSTNRFDQNGPAEKKKKYAESVWSIIENSSHIDMLSELNFENIHHLQNGFMMHSQLHTLFFCLLKPRDYVSFYLPANHTITFTSTDPCLPLPNPGYLRLHAAIYLEDRKVKNLGVLARDGSSADLLTSRLTHLVFVE</sequence>
<dbReference type="OrthoDB" id="2104739at2759"/>
<evidence type="ECO:0000313" key="3">
    <source>
        <dbReference type="EMBL" id="KJA28146.1"/>
    </source>
</evidence>
<gene>
    <name evidence="3" type="ORF">HYPSUDRAFT_1091883</name>
</gene>
<organism evidence="3 4">
    <name type="scientific">Hypholoma sublateritium (strain FD-334 SS-4)</name>
    <dbReference type="NCBI Taxonomy" id="945553"/>
    <lineage>
        <taxon>Eukaryota</taxon>
        <taxon>Fungi</taxon>
        <taxon>Dikarya</taxon>
        <taxon>Basidiomycota</taxon>
        <taxon>Agaricomycotina</taxon>
        <taxon>Agaricomycetes</taxon>
        <taxon>Agaricomycetidae</taxon>
        <taxon>Agaricales</taxon>
        <taxon>Agaricineae</taxon>
        <taxon>Strophariaceae</taxon>
        <taxon>Hypholoma</taxon>
    </lineage>
</organism>